<reference evidence="1" key="1">
    <citation type="submission" date="2019-08" db="EMBL/GenBank/DDBJ databases">
        <authorList>
            <person name="Kucharzyk K."/>
            <person name="Murdoch R.W."/>
            <person name="Higgins S."/>
            <person name="Loffler F."/>
        </authorList>
    </citation>
    <scope>NUCLEOTIDE SEQUENCE</scope>
</reference>
<gene>
    <name evidence="1" type="ORF">SDC9_171745</name>
</gene>
<comment type="caution">
    <text evidence="1">The sequence shown here is derived from an EMBL/GenBank/DDBJ whole genome shotgun (WGS) entry which is preliminary data.</text>
</comment>
<dbReference type="EMBL" id="VSSQ01073173">
    <property type="protein sequence ID" value="MPN24347.1"/>
    <property type="molecule type" value="Genomic_DNA"/>
</dbReference>
<evidence type="ECO:0000313" key="1">
    <source>
        <dbReference type="EMBL" id="MPN24347.1"/>
    </source>
</evidence>
<sequence length="80" mass="8852">MLLAAAMKQANSTDGEKVAAALENLGKTEGVIKTYDKPFSKTNHEGLSVSDFYLARWKGSEVVRFEDDVYKSIKPADLKK</sequence>
<dbReference type="AlphaFoldDB" id="A0A645GBR5"/>
<evidence type="ECO:0008006" key="2">
    <source>
        <dbReference type="Google" id="ProtNLM"/>
    </source>
</evidence>
<organism evidence="1">
    <name type="scientific">bioreactor metagenome</name>
    <dbReference type="NCBI Taxonomy" id="1076179"/>
    <lineage>
        <taxon>unclassified sequences</taxon>
        <taxon>metagenomes</taxon>
        <taxon>ecological metagenomes</taxon>
    </lineage>
</organism>
<dbReference type="Gene3D" id="3.40.50.2300">
    <property type="match status" value="1"/>
</dbReference>
<dbReference type="InterPro" id="IPR028082">
    <property type="entry name" value="Peripla_BP_I"/>
</dbReference>
<dbReference type="SUPFAM" id="SSF53822">
    <property type="entry name" value="Periplasmic binding protein-like I"/>
    <property type="match status" value="1"/>
</dbReference>
<protein>
    <recommendedName>
        <fullName evidence="2">Leucine-binding protein domain-containing protein</fullName>
    </recommendedName>
</protein>
<name>A0A645GBR5_9ZZZZ</name>
<proteinExistence type="predicted"/>
<accession>A0A645GBR5</accession>